<reference evidence="1 2" key="1">
    <citation type="journal article" date="2015" name="Genome Announc.">
        <title>Complete Genome Sequence of Cupriavidus basilensis 4G11, Isolated from the Oak Ridge Field Research Center Site.</title>
        <authorList>
            <person name="Ray J."/>
            <person name="Waters R.J."/>
            <person name="Skerker J.M."/>
            <person name="Kuehl J.V."/>
            <person name="Price M.N."/>
            <person name="Huang J."/>
            <person name="Chakraborty R."/>
            <person name="Arkin A.P."/>
            <person name="Deutschbauer A."/>
        </authorList>
    </citation>
    <scope>NUCLEOTIDE SEQUENCE [LARGE SCALE GENOMIC DNA]</scope>
    <source>
        <strain evidence="1">4G11</strain>
    </source>
</reference>
<accession>A0A0C4YFZ4</accession>
<dbReference type="AlphaFoldDB" id="A0A0C4YFZ4"/>
<sequence length="43" mass="4554">MRAVIHKESHMKGETPSLTAAGDLLSALAGRMADCLACYATVY</sequence>
<proteinExistence type="predicted"/>
<protein>
    <submittedName>
        <fullName evidence="1">Uncharacterized protein</fullName>
    </submittedName>
</protein>
<evidence type="ECO:0000313" key="2">
    <source>
        <dbReference type="Proteomes" id="UP000031843"/>
    </source>
</evidence>
<name>A0A0C4YFZ4_9BURK</name>
<dbReference type="EMBL" id="CP010536">
    <property type="protein sequence ID" value="AJG20904.1"/>
    <property type="molecule type" value="Genomic_DNA"/>
</dbReference>
<dbReference type="KEGG" id="cbw:RR42_m3538"/>
<dbReference type="STRING" id="68895.RR42_m3538"/>
<keyword evidence="2" id="KW-1185">Reference proteome</keyword>
<gene>
    <name evidence="1" type="ORF">RR42_m3538</name>
</gene>
<dbReference type="Proteomes" id="UP000031843">
    <property type="component" value="Chromosome main"/>
</dbReference>
<organism evidence="1 2">
    <name type="scientific">Cupriavidus basilensis</name>
    <dbReference type="NCBI Taxonomy" id="68895"/>
    <lineage>
        <taxon>Bacteria</taxon>
        <taxon>Pseudomonadati</taxon>
        <taxon>Pseudomonadota</taxon>
        <taxon>Betaproteobacteria</taxon>
        <taxon>Burkholderiales</taxon>
        <taxon>Burkholderiaceae</taxon>
        <taxon>Cupriavidus</taxon>
    </lineage>
</organism>
<evidence type="ECO:0000313" key="1">
    <source>
        <dbReference type="EMBL" id="AJG20904.1"/>
    </source>
</evidence>